<feature type="region of interest" description="Disordered" evidence="1">
    <location>
        <begin position="1"/>
        <end position="22"/>
    </location>
</feature>
<name>A0A931DCV2_9MICC</name>
<evidence type="ECO:0000256" key="1">
    <source>
        <dbReference type="SAM" id="MobiDB-lite"/>
    </source>
</evidence>
<dbReference type="Gene3D" id="3.10.20.30">
    <property type="match status" value="1"/>
</dbReference>
<dbReference type="InterPro" id="IPR012675">
    <property type="entry name" value="Beta-grasp_dom_sf"/>
</dbReference>
<dbReference type="Proteomes" id="UP000625033">
    <property type="component" value="Unassembled WGS sequence"/>
</dbReference>
<dbReference type="RefSeq" id="WP_196835743.1">
    <property type="nucleotide sequence ID" value="NZ_JADOTZ010000001.1"/>
</dbReference>
<dbReference type="SUPFAM" id="SSF54285">
    <property type="entry name" value="MoaD/ThiS"/>
    <property type="match status" value="1"/>
</dbReference>
<dbReference type="InterPro" id="IPR003749">
    <property type="entry name" value="ThiS/MoaD-like"/>
</dbReference>
<gene>
    <name evidence="2" type="ORF">IW252_001202</name>
</gene>
<dbReference type="CDD" id="cd00565">
    <property type="entry name" value="Ubl_ThiS"/>
    <property type="match status" value="1"/>
</dbReference>
<evidence type="ECO:0000313" key="2">
    <source>
        <dbReference type="EMBL" id="MBG6084435.1"/>
    </source>
</evidence>
<comment type="caution">
    <text evidence="2">The sequence shown here is derived from an EMBL/GenBank/DDBJ whole genome shotgun (WGS) entry which is preliminary data.</text>
</comment>
<evidence type="ECO:0000313" key="3">
    <source>
        <dbReference type="Proteomes" id="UP000625033"/>
    </source>
</evidence>
<reference evidence="2" key="1">
    <citation type="submission" date="2020-11" db="EMBL/GenBank/DDBJ databases">
        <title>Sequencing the genomes of 1000 actinobacteria strains.</title>
        <authorList>
            <person name="Klenk H.-P."/>
        </authorList>
    </citation>
    <scope>NUCLEOTIDE SEQUENCE</scope>
    <source>
        <strain evidence="2">DSM 26152</strain>
    </source>
</reference>
<dbReference type="InterPro" id="IPR016155">
    <property type="entry name" value="Mopterin_synth/thiamin_S_b"/>
</dbReference>
<proteinExistence type="predicted"/>
<dbReference type="AlphaFoldDB" id="A0A931DCV2"/>
<dbReference type="Pfam" id="PF02597">
    <property type="entry name" value="ThiS"/>
    <property type="match status" value="1"/>
</dbReference>
<organism evidence="2 3">
    <name type="scientific">Zhihengliuella flava</name>
    <dbReference type="NCBI Taxonomy" id="1285193"/>
    <lineage>
        <taxon>Bacteria</taxon>
        <taxon>Bacillati</taxon>
        <taxon>Actinomycetota</taxon>
        <taxon>Actinomycetes</taxon>
        <taxon>Micrococcales</taxon>
        <taxon>Micrococcaceae</taxon>
        <taxon>Zhihengliuella</taxon>
    </lineage>
</organism>
<protein>
    <submittedName>
        <fullName evidence="2">Sulfur carrier protein</fullName>
    </submittedName>
</protein>
<keyword evidence="3" id="KW-1185">Reference proteome</keyword>
<dbReference type="EMBL" id="JADOTZ010000001">
    <property type="protein sequence ID" value="MBG6084435.1"/>
    <property type="molecule type" value="Genomic_DNA"/>
</dbReference>
<sequence length="87" mass="8722">MSTPHPPETDVTFTLNGAERTAAPGATLREVIAAEIGREVGDDGRLPGGQGTGVAAAVDGEVVPRARWVTTGVGGARIELVTATQGG</sequence>
<accession>A0A931DCV2</accession>